<evidence type="ECO:0000313" key="1">
    <source>
        <dbReference type="EMBL" id="CAD9946223.1"/>
    </source>
</evidence>
<evidence type="ECO:0000313" key="2">
    <source>
        <dbReference type="EMBL" id="CAD9946225.1"/>
    </source>
</evidence>
<name>A0A6U2XW73_9STRA</name>
<dbReference type="EMBL" id="HBHT01004780">
    <property type="protein sequence ID" value="CAD9946223.1"/>
    <property type="molecule type" value="Transcribed_RNA"/>
</dbReference>
<dbReference type="EMBL" id="HBHT01004783">
    <property type="protein sequence ID" value="CAD9946225.1"/>
    <property type="molecule type" value="Transcribed_RNA"/>
</dbReference>
<dbReference type="AlphaFoldDB" id="A0A6U2XW73"/>
<reference evidence="2" key="1">
    <citation type="submission" date="2021-01" db="EMBL/GenBank/DDBJ databases">
        <authorList>
            <person name="Corre E."/>
            <person name="Pelletier E."/>
            <person name="Niang G."/>
            <person name="Scheremetjew M."/>
            <person name="Finn R."/>
            <person name="Kale V."/>
            <person name="Holt S."/>
            <person name="Cochrane G."/>
            <person name="Meng A."/>
            <person name="Brown T."/>
            <person name="Cohen L."/>
        </authorList>
    </citation>
    <scope>NUCLEOTIDE SEQUENCE</scope>
    <source>
        <strain evidence="2">CCMP125</strain>
    </source>
</reference>
<proteinExistence type="predicted"/>
<protein>
    <submittedName>
        <fullName evidence="2">Uncharacterized protein</fullName>
    </submittedName>
</protein>
<dbReference type="Gene3D" id="3.40.50.11350">
    <property type="match status" value="1"/>
</dbReference>
<accession>A0A6U2XW73</accession>
<gene>
    <name evidence="1" type="ORF">APAL1065_LOCUS3206</name>
    <name evidence="2" type="ORF">APAL1065_LOCUS3207</name>
</gene>
<sequence length="288" mass="32593">MNCNVQTSMFPQKNLIVPLFFLRPDGLGNRLEEIMNTNMIFNEEHHPIFVWRSHSNGRGDLYDQISHWLTVDGAYIVEENDTDAVQQNHIACIPNLKKNHSIMASNCKRIKPNFNISFISKTSANTNMIGVHIRKSDRITTFTRDPAAKDDQTTPQESAAAISLATNAIISKRPKPDGVFIASEDPKEAQKMRMKLQDAGVNILIVGTDPIDVHPVFRDFFALSMCNEIWMLSSFSSFAIMAARVGNDKPLYSLLPPSYTHLERYLVPDVRPFPIYLAKNSTPHAFTW</sequence>
<organism evidence="2">
    <name type="scientific">Entomoneis paludosa</name>
    <dbReference type="NCBI Taxonomy" id="265537"/>
    <lineage>
        <taxon>Eukaryota</taxon>
        <taxon>Sar</taxon>
        <taxon>Stramenopiles</taxon>
        <taxon>Ochrophyta</taxon>
        <taxon>Bacillariophyta</taxon>
        <taxon>Bacillariophyceae</taxon>
        <taxon>Bacillariophycidae</taxon>
        <taxon>Entomoneidaceae</taxon>
        <taxon>Entomoneis</taxon>
    </lineage>
</organism>